<dbReference type="OrthoDB" id="427280at2759"/>
<sequence>MPHVACTFYKILANRLTQVPISECQRGFHERTHSLPNTVWDLKPLDIPPSTSLEPENCLQNTMSLEMPLVLPNTLKSSNEGMTNVLITKIGTTANDVPSEFNVRGSPTLFWITAGGNPVNFEGGHKN</sequence>
<protein>
    <submittedName>
        <fullName evidence="1">PDIA3</fullName>
        <ecNumber evidence="1">5.3.4.1</ecNumber>
    </submittedName>
</protein>
<accession>A0A7R8H4B5</accession>
<dbReference type="Gene3D" id="3.40.30.10">
    <property type="entry name" value="Glutaredoxin"/>
    <property type="match status" value="1"/>
</dbReference>
<evidence type="ECO:0000313" key="2">
    <source>
        <dbReference type="Proteomes" id="UP000675881"/>
    </source>
</evidence>
<proteinExistence type="predicted"/>
<dbReference type="EMBL" id="HG994593">
    <property type="protein sequence ID" value="CAF2844969.1"/>
    <property type="molecule type" value="Genomic_DNA"/>
</dbReference>
<gene>
    <name evidence="1" type="ORF">LSAA_5664</name>
</gene>
<reference evidence="1" key="1">
    <citation type="submission" date="2021-02" db="EMBL/GenBank/DDBJ databases">
        <authorList>
            <person name="Bekaert M."/>
        </authorList>
    </citation>
    <scope>NUCLEOTIDE SEQUENCE</scope>
    <source>
        <strain evidence="1">IoA-00</strain>
    </source>
</reference>
<evidence type="ECO:0000313" key="1">
    <source>
        <dbReference type="EMBL" id="CAF2844969.1"/>
    </source>
</evidence>
<organism evidence="1 2">
    <name type="scientific">Lepeophtheirus salmonis</name>
    <name type="common">Salmon louse</name>
    <name type="synonym">Caligus salmonis</name>
    <dbReference type="NCBI Taxonomy" id="72036"/>
    <lineage>
        <taxon>Eukaryota</taxon>
        <taxon>Metazoa</taxon>
        <taxon>Ecdysozoa</taxon>
        <taxon>Arthropoda</taxon>
        <taxon>Crustacea</taxon>
        <taxon>Multicrustacea</taxon>
        <taxon>Hexanauplia</taxon>
        <taxon>Copepoda</taxon>
        <taxon>Siphonostomatoida</taxon>
        <taxon>Caligidae</taxon>
        <taxon>Lepeophtheirus</taxon>
    </lineage>
</organism>
<dbReference type="EC" id="5.3.4.1" evidence="1"/>
<dbReference type="AlphaFoldDB" id="A0A7R8H4B5"/>
<dbReference type="Proteomes" id="UP000675881">
    <property type="component" value="Chromosome 14"/>
</dbReference>
<dbReference type="GO" id="GO:0003756">
    <property type="term" value="F:protein disulfide isomerase activity"/>
    <property type="evidence" value="ECO:0007669"/>
    <property type="project" value="UniProtKB-EC"/>
</dbReference>
<name>A0A7R8H4B5_LEPSM</name>
<keyword evidence="1" id="KW-0413">Isomerase</keyword>
<keyword evidence="2" id="KW-1185">Reference proteome</keyword>